<proteinExistence type="predicted"/>
<accession>A0AAV2J6K1</accession>
<sequence>MGLYTAHVTLSHTRVPEQRVMKVNLSEGDRVVFEDDSSVLANESILMRGLVVRSRGNQLSVRFHSAGLRSGTLLLRYQGIPPPSHGTGGLKLGH</sequence>
<dbReference type="EMBL" id="OZ035832">
    <property type="protein sequence ID" value="CAL1571467.1"/>
    <property type="molecule type" value="Genomic_DNA"/>
</dbReference>
<evidence type="ECO:0000313" key="2">
    <source>
        <dbReference type="Proteomes" id="UP001497482"/>
    </source>
</evidence>
<dbReference type="AlphaFoldDB" id="A0AAV2J6K1"/>
<protein>
    <submittedName>
        <fullName evidence="1">Uncharacterized protein</fullName>
    </submittedName>
</protein>
<gene>
    <name evidence="1" type="ORF">KC01_LOCUS3581</name>
</gene>
<reference evidence="1 2" key="1">
    <citation type="submission" date="2024-04" db="EMBL/GenBank/DDBJ databases">
        <authorList>
            <person name="Waldvogel A.-M."/>
            <person name="Schoenle A."/>
        </authorList>
    </citation>
    <scope>NUCLEOTIDE SEQUENCE [LARGE SCALE GENOMIC DNA]</scope>
</reference>
<evidence type="ECO:0000313" key="1">
    <source>
        <dbReference type="EMBL" id="CAL1571467.1"/>
    </source>
</evidence>
<organism evidence="1 2">
    <name type="scientific">Knipowitschia caucasica</name>
    <name type="common">Caucasian dwarf goby</name>
    <name type="synonym">Pomatoschistus caucasicus</name>
    <dbReference type="NCBI Taxonomy" id="637954"/>
    <lineage>
        <taxon>Eukaryota</taxon>
        <taxon>Metazoa</taxon>
        <taxon>Chordata</taxon>
        <taxon>Craniata</taxon>
        <taxon>Vertebrata</taxon>
        <taxon>Euteleostomi</taxon>
        <taxon>Actinopterygii</taxon>
        <taxon>Neopterygii</taxon>
        <taxon>Teleostei</taxon>
        <taxon>Neoteleostei</taxon>
        <taxon>Acanthomorphata</taxon>
        <taxon>Gobiaria</taxon>
        <taxon>Gobiiformes</taxon>
        <taxon>Gobioidei</taxon>
        <taxon>Gobiidae</taxon>
        <taxon>Gobiinae</taxon>
        <taxon>Knipowitschia</taxon>
    </lineage>
</organism>
<name>A0AAV2J6K1_KNICA</name>
<dbReference type="Proteomes" id="UP001497482">
    <property type="component" value="Chromosome 10"/>
</dbReference>
<keyword evidence="2" id="KW-1185">Reference proteome</keyword>